<dbReference type="AlphaFoldDB" id="A0A9D3QBW2"/>
<dbReference type="Pfam" id="PF04774">
    <property type="entry name" value="HABP4_PAI-RBP1"/>
    <property type="match status" value="1"/>
</dbReference>
<proteinExistence type="inferred from homology"/>
<feature type="compositionally biased region" description="Basic and acidic residues" evidence="9">
    <location>
        <begin position="34"/>
        <end position="47"/>
    </location>
</feature>
<dbReference type="GO" id="GO:0005730">
    <property type="term" value="C:nucleolus"/>
    <property type="evidence" value="ECO:0007669"/>
    <property type="project" value="UniProtKB-SubCell"/>
</dbReference>
<sequence length="339" mass="38559">MQQDTFGCSVKNRFDQLLDDEADPFDILREVELEKQKKKKKEELKKAKEGKHGKKESQKDRKIPQFVDGGVGQMRNSTGRRRFSRGGHVQNENRASVETDRDQRRVVFQERRPNQMEAPHETSVEVSSAPWWDRGSRGRGWSRGVRDGYPRNVDGFDQRTKREFDSRDEPELATRTNEMCGDATESQEVVEMDSQTRASEEADGEEVQNVAVEMSLDEWKALQEQNRPKQELNLRKADTRVPSKAVVIHKSKHLQAQREVLIEEDEEAHFFRRPANDITTKLVFNFGNLPRPSRGGRGGRGGRGRGGAAGQTERAPAPTEVVQVLAPNPDDLEDFPALA</sequence>
<feature type="region of interest" description="Disordered" evidence="9">
    <location>
        <begin position="34"/>
        <end position="104"/>
    </location>
</feature>
<evidence type="ECO:0000256" key="6">
    <source>
        <dbReference type="ARBA" id="ARBA00022845"/>
    </source>
</evidence>
<dbReference type="SMART" id="SM01233">
    <property type="entry name" value="HABP4_PAI-RBP1"/>
    <property type="match status" value="1"/>
</dbReference>
<organism evidence="11 12">
    <name type="scientific">Megalops atlanticus</name>
    <name type="common">Tarpon</name>
    <name type="synonym">Clupea gigantea</name>
    <dbReference type="NCBI Taxonomy" id="7932"/>
    <lineage>
        <taxon>Eukaryota</taxon>
        <taxon>Metazoa</taxon>
        <taxon>Chordata</taxon>
        <taxon>Craniata</taxon>
        <taxon>Vertebrata</taxon>
        <taxon>Euteleostomi</taxon>
        <taxon>Actinopterygii</taxon>
        <taxon>Neopterygii</taxon>
        <taxon>Teleostei</taxon>
        <taxon>Elopiformes</taxon>
        <taxon>Megalopidae</taxon>
        <taxon>Megalops</taxon>
    </lineage>
</organism>
<evidence type="ECO:0000256" key="2">
    <source>
        <dbReference type="ARBA" id="ARBA00004324"/>
    </source>
</evidence>
<dbReference type="OrthoDB" id="6022699at2759"/>
<dbReference type="Pfam" id="PF16174">
    <property type="entry name" value="IHABP4_N"/>
    <property type="match status" value="1"/>
</dbReference>
<dbReference type="InterPro" id="IPR006861">
    <property type="entry name" value="HABP4_PAIRBP1-bd"/>
</dbReference>
<name>A0A9D3QBW2_MEGAT</name>
<keyword evidence="12" id="KW-1185">Reference proteome</keyword>
<feature type="region of interest" description="Disordered" evidence="9">
    <location>
        <begin position="287"/>
        <end position="339"/>
    </location>
</feature>
<feature type="compositionally biased region" description="Basic and acidic residues" evidence="9">
    <location>
        <begin position="95"/>
        <end position="104"/>
    </location>
</feature>
<dbReference type="GO" id="GO:0016607">
    <property type="term" value="C:nuclear speck"/>
    <property type="evidence" value="ECO:0007669"/>
    <property type="project" value="UniProtKB-SubCell"/>
</dbReference>
<dbReference type="PANTHER" id="PTHR12299">
    <property type="entry name" value="HYALURONIC ACID-BINDING PROTEIN 4"/>
    <property type="match status" value="1"/>
</dbReference>
<feature type="compositionally biased region" description="Acidic residues" evidence="9">
    <location>
        <begin position="330"/>
        <end position="339"/>
    </location>
</feature>
<evidence type="ECO:0000256" key="3">
    <source>
        <dbReference type="ARBA" id="ARBA00004408"/>
    </source>
</evidence>
<evidence type="ECO:0000313" key="12">
    <source>
        <dbReference type="Proteomes" id="UP001046870"/>
    </source>
</evidence>
<comment type="subcellular location">
    <subcellularLocation>
        <location evidence="1">Cytoplasm</location>
        <location evidence="1">Stress granule</location>
    </subcellularLocation>
    <subcellularLocation>
        <location evidence="2">Nucleus speckle</location>
    </subcellularLocation>
    <subcellularLocation>
        <location evidence="3">Nucleus</location>
        <location evidence="3">Cajal body</location>
    </subcellularLocation>
    <subcellularLocation>
        <location evidence="4">Nucleus</location>
        <location evidence="4">Nucleolus</location>
    </subcellularLocation>
</comment>
<dbReference type="PANTHER" id="PTHR12299:SF30">
    <property type="entry name" value="INTRACELLULAR HYALURONAN-BINDING PROTEIN 4"/>
    <property type="match status" value="1"/>
</dbReference>
<dbReference type="GO" id="GO:0033120">
    <property type="term" value="P:positive regulation of RNA splicing"/>
    <property type="evidence" value="ECO:0007669"/>
    <property type="project" value="TreeGrafter"/>
</dbReference>
<evidence type="ECO:0000256" key="1">
    <source>
        <dbReference type="ARBA" id="ARBA00004210"/>
    </source>
</evidence>
<evidence type="ECO:0000259" key="10">
    <source>
        <dbReference type="SMART" id="SM01233"/>
    </source>
</evidence>
<evidence type="ECO:0000256" key="8">
    <source>
        <dbReference type="ARBA" id="ARBA00035118"/>
    </source>
</evidence>
<evidence type="ECO:0000256" key="4">
    <source>
        <dbReference type="ARBA" id="ARBA00004604"/>
    </source>
</evidence>
<comment type="caution">
    <text evidence="11">The sequence shown here is derived from an EMBL/GenBank/DDBJ whole genome shotgun (WGS) entry which is preliminary data.</text>
</comment>
<dbReference type="GO" id="GO:0045948">
    <property type="term" value="P:positive regulation of translational initiation"/>
    <property type="evidence" value="ECO:0007669"/>
    <property type="project" value="TreeGrafter"/>
</dbReference>
<evidence type="ECO:0000313" key="11">
    <source>
        <dbReference type="EMBL" id="KAG7481148.1"/>
    </source>
</evidence>
<evidence type="ECO:0000256" key="7">
    <source>
        <dbReference type="ARBA" id="ARBA00023242"/>
    </source>
</evidence>
<dbReference type="Proteomes" id="UP001046870">
    <property type="component" value="Chromosome 4"/>
</dbReference>
<dbReference type="GO" id="GO:0003723">
    <property type="term" value="F:RNA binding"/>
    <property type="evidence" value="ECO:0007669"/>
    <property type="project" value="InterPro"/>
</dbReference>
<reference evidence="11" key="1">
    <citation type="submission" date="2021-01" db="EMBL/GenBank/DDBJ databases">
        <authorList>
            <person name="Zahm M."/>
            <person name="Roques C."/>
            <person name="Cabau C."/>
            <person name="Klopp C."/>
            <person name="Donnadieu C."/>
            <person name="Jouanno E."/>
            <person name="Lampietro C."/>
            <person name="Louis A."/>
            <person name="Herpin A."/>
            <person name="Echchiki A."/>
            <person name="Berthelot C."/>
            <person name="Parey E."/>
            <person name="Roest-Crollius H."/>
            <person name="Braasch I."/>
            <person name="Postlethwait J."/>
            <person name="Bobe J."/>
            <person name="Montfort J."/>
            <person name="Bouchez O."/>
            <person name="Begum T."/>
            <person name="Mejri S."/>
            <person name="Adams A."/>
            <person name="Chen W.-J."/>
            <person name="Guiguen Y."/>
        </authorList>
    </citation>
    <scope>NUCLEOTIDE SEQUENCE</scope>
    <source>
        <strain evidence="11">YG-15Mar2019-1</strain>
        <tissue evidence="11">Brain</tissue>
    </source>
</reference>
<keyword evidence="6" id="KW-0810">Translation regulation</keyword>
<gene>
    <name evidence="11" type="ORF">MATL_G00063980</name>
</gene>
<accession>A0A9D3QBW2</accession>
<dbReference type="InterPro" id="IPR039764">
    <property type="entry name" value="HABP4/SERBP1-like"/>
</dbReference>
<dbReference type="EMBL" id="JAFDVH010000004">
    <property type="protein sequence ID" value="KAG7481148.1"/>
    <property type="molecule type" value="Genomic_DNA"/>
</dbReference>
<feature type="compositionally biased region" description="Gly residues" evidence="9">
    <location>
        <begin position="295"/>
        <end position="309"/>
    </location>
</feature>
<evidence type="ECO:0000256" key="5">
    <source>
        <dbReference type="ARBA" id="ARBA00022490"/>
    </source>
</evidence>
<dbReference type="InterPro" id="IPR032381">
    <property type="entry name" value="IHABP4_N"/>
</dbReference>
<feature type="domain" description="Hyaluronan/mRNA-binding protein" evidence="10">
    <location>
        <begin position="160"/>
        <end position="240"/>
    </location>
</feature>
<comment type="similarity">
    <text evidence="8">Belongs to the SERBP1-HABP4 family.</text>
</comment>
<dbReference type="GO" id="GO:0010494">
    <property type="term" value="C:cytoplasmic stress granule"/>
    <property type="evidence" value="ECO:0007669"/>
    <property type="project" value="UniProtKB-SubCell"/>
</dbReference>
<dbReference type="GO" id="GO:0015030">
    <property type="term" value="C:Cajal body"/>
    <property type="evidence" value="ECO:0007669"/>
    <property type="project" value="UniProtKB-SubCell"/>
</dbReference>
<keyword evidence="5" id="KW-0963">Cytoplasm</keyword>
<protein>
    <recommendedName>
        <fullName evidence="10">Hyaluronan/mRNA-binding protein domain-containing protein</fullName>
    </recommendedName>
</protein>
<evidence type="ECO:0000256" key="9">
    <source>
        <dbReference type="SAM" id="MobiDB-lite"/>
    </source>
</evidence>
<keyword evidence="7" id="KW-0539">Nucleus</keyword>